<evidence type="ECO:0000313" key="2">
    <source>
        <dbReference type="Proteomes" id="UP000041254"/>
    </source>
</evidence>
<name>A0A0G4EAM0_VITBC</name>
<dbReference type="AlphaFoldDB" id="A0A0G4EAM0"/>
<dbReference type="InParanoid" id="A0A0G4EAM0"/>
<dbReference type="OrthoDB" id="413361at2759"/>
<dbReference type="VEuPathDB" id="CryptoDB:Vbra_23149"/>
<evidence type="ECO:0000313" key="1">
    <source>
        <dbReference type="EMBL" id="CEL92313.1"/>
    </source>
</evidence>
<protein>
    <submittedName>
        <fullName evidence="1">Uncharacterized protein</fullName>
    </submittedName>
</protein>
<dbReference type="EMBL" id="CDMY01000066">
    <property type="protein sequence ID" value="CEL92313.1"/>
    <property type="molecule type" value="Genomic_DNA"/>
</dbReference>
<reference evidence="1 2" key="1">
    <citation type="submission" date="2014-11" db="EMBL/GenBank/DDBJ databases">
        <authorList>
            <person name="Zhu J."/>
            <person name="Qi W."/>
            <person name="Song R."/>
        </authorList>
    </citation>
    <scope>NUCLEOTIDE SEQUENCE [LARGE SCALE GENOMIC DNA]</scope>
</reference>
<accession>A0A0G4EAM0</accession>
<gene>
    <name evidence="1" type="ORF">Vbra_23149</name>
</gene>
<sequence length="74" mass="8327">MTKDPSEDDKTADDPSLSQLFQPTILKMYNQAIKSAAADQWKEAMDREMKSIEDLGVFEYVPVNAATTKIISCR</sequence>
<keyword evidence="2" id="KW-1185">Reference proteome</keyword>
<organism evidence="1 2">
    <name type="scientific">Vitrella brassicaformis (strain CCMP3155)</name>
    <dbReference type="NCBI Taxonomy" id="1169540"/>
    <lineage>
        <taxon>Eukaryota</taxon>
        <taxon>Sar</taxon>
        <taxon>Alveolata</taxon>
        <taxon>Colpodellida</taxon>
        <taxon>Vitrellaceae</taxon>
        <taxon>Vitrella</taxon>
    </lineage>
</organism>
<proteinExistence type="predicted"/>
<dbReference type="Proteomes" id="UP000041254">
    <property type="component" value="Unassembled WGS sequence"/>
</dbReference>